<sequence>MSKRAAGRQITQESLDREDEPEDAGQFERASQSELEGRVLKKARRTRATGEGSSNDQSEPGRGLFAGIRLTGLLNQQNGLPQSKPLQLVTLPTASEAVSSTAGLTSVSVATSNTGENRRTYREKIILVHP</sequence>
<dbReference type="GO" id="GO:0005643">
    <property type="term" value="C:nuclear pore"/>
    <property type="evidence" value="ECO:0007669"/>
    <property type="project" value="InterPro"/>
</dbReference>
<protein>
    <recommendedName>
        <fullName evidence="2">Nuclear pore complex NUP2/50/61 domain-containing protein</fullName>
    </recommendedName>
</protein>
<evidence type="ECO:0000256" key="1">
    <source>
        <dbReference type="SAM" id="MobiDB-lite"/>
    </source>
</evidence>
<organism evidence="3 4">
    <name type="scientific">Geodia barretti</name>
    <name type="common">Barrett's horny sponge</name>
    <dbReference type="NCBI Taxonomy" id="519541"/>
    <lineage>
        <taxon>Eukaryota</taxon>
        <taxon>Metazoa</taxon>
        <taxon>Porifera</taxon>
        <taxon>Demospongiae</taxon>
        <taxon>Heteroscleromorpha</taxon>
        <taxon>Tetractinellida</taxon>
        <taxon>Astrophorina</taxon>
        <taxon>Geodiidae</taxon>
        <taxon>Geodia</taxon>
    </lineage>
</organism>
<accession>A0AA35S746</accession>
<proteinExistence type="predicted"/>
<evidence type="ECO:0000313" key="4">
    <source>
        <dbReference type="Proteomes" id="UP001174909"/>
    </source>
</evidence>
<comment type="caution">
    <text evidence="3">The sequence shown here is derived from an EMBL/GenBank/DDBJ whole genome shotgun (WGS) entry which is preliminary data.</text>
</comment>
<gene>
    <name evidence="3" type="ORF">GBAR_LOCUS14049</name>
</gene>
<keyword evidence="4" id="KW-1185">Reference proteome</keyword>
<feature type="region of interest" description="Disordered" evidence="1">
    <location>
        <begin position="1"/>
        <end position="64"/>
    </location>
</feature>
<feature type="domain" description="Nuclear pore complex NUP2/50/61" evidence="2">
    <location>
        <begin position="2"/>
        <end position="69"/>
    </location>
</feature>
<dbReference type="Proteomes" id="UP001174909">
    <property type="component" value="Unassembled WGS sequence"/>
</dbReference>
<dbReference type="Pfam" id="PF08911">
    <property type="entry name" value="NUP50"/>
    <property type="match status" value="1"/>
</dbReference>
<dbReference type="EMBL" id="CASHTH010002055">
    <property type="protein sequence ID" value="CAI8024154.1"/>
    <property type="molecule type" value="Genomic_DNA"/>
</dbReference>
<feature type="compositionally biased region" description="Acidic residues" evidence="1">
    <location>
        <begin position="16"/>
        <end position="25"/>
    </location>
</feature>
<reference evidence="3" key="1">
    <citation type="submission" date="2023-03" db="EMBL/GenBank/DDBJ databases">
        <authorList>
            <person name="Steffen K."/>
            <person name="Cardenas P."/>
        </authorList>
    </citation>
    <scope>NUCLEOTIDE SEQUENCE</scope>
</reference>
<evidence type="ECO:0000313" key="3">
    <source>
        <dbReference type="EMBL" id="CAI8024154.1"/>
    </source>
</evidence>
<name>A0AA35S746_GEOBA</name>
<evidence type="ECO:0000259" key="2">
    <source>
        <dbReference type="Pfam" id="PF08911"/>
    </source>
</evidence>
<dbReference type="AlphaFoldDB" id="A0AA35S746"/>
<dbReference type="InterPro" id="IPR015007">
    <property type="entry name" value="NUP2/50/61"/>
</dbReference>